<evidence type="ECO:0008006" key="4">
    <source>
        <dbReference type="Google" id="ProtNLM"/>
    </source>
</evidence>
<comment type="caution">
    <text evidence="2">The sequence shown here is derived from an EMBL/GenBank/DDBJ whole genome shotgun (WGS) entry which is preliminary data.</text>
</comment>
<dbReference type="AlphaFoldDB" id="A0A2H0YTA0"/>
<protein>
    <recommendedName>
        <fullName evidence="4">PrgI family protein</fullName>
    </recommendedName>
</protein>
<evidence type="ECO:0000313" key="3">
    <source>
        <dbReference type="Proteomes" id="UP000228711"/>
    </source>
</evidence>
<dbReference type="EMBL" id="PEXV01000066">
    <property type="protein sequence ID" value="PIS41680.1"/>
    <property type="molecule type" value="Genomic_DNA"/>
</dbReference>
<keyword evidence="1" id="KW-1133">Transmembrane helix</keyword>
<name>A0A2H0YTA0_9BACT</name>
<evidence type="ECO:0000256" key="1">
    <source>
        <dbReference type="SAM" id="Phobius"/>
    </source>
</evidence>
<reference evidence="3" key="1">
    <citation type="submission" date="2017-09" db="EMBL/GenBank/DDBJ databases">
        <title>Depth-based differentiation of microbial function through sediment-hosted aquifers and enrichment of novel symbionts in the deep terrestrial subsurface.</title>
        <authorList>
            <person name="Probst A.J."/>
            <person name="Ladd B."/>
            <person name="Jarett J.K."/>
            <person name="Geller-Mcgrath D.E."/>
            <person name="Sieber C.M.K."/>
            <person name="Emerson J.B."/>
            <person name="Anantharaman K."/>
            <person name="Thomas B.C."/>
            <person name="Malmstrom R."/>
            <person name="Stieglmeier M."/>
            <person name="Klingl A."/>
            <person name="Woyke T."/>
            <person name="Ryan C.M."/>
            <person name="Banfield J.F."/>
        </authorList>
    </citation>
    <scope>NUCLEOTIDE SEQUENCE [LARGE SCALE GENOMIC DNA]</scope>
</reference>
<dbReference type="Proteomes" id="UP000228711">
    <property type="component" value="Unassembled WGS sequence"/>
</dbReference>
<sequence>MQQFVVPQFIDVEDKVLGPLSVRQFIIMLVGAGILFLLFNILGLIQFVFAAILVMVLLFVFAFVKINGRPFHFFLLSLLQTFKRPSLKLWSKETDRYQFRSEIVPSKKKGTKYIPKQKTPLSSSRLTQISLVVDTGGAYEKTDLDQDEMSVDQGVTTLEI</sequence>
<evidence type="ECO:0000313" key="2">
    <source>
        <dbReference type="EMBL" id="PIS41680.1"/>
    </source>
</evidence>
<feature type="transmembrane region" description="Helical" evidence="1">
    <location>
        <begin position="20"/>
        <end position="39"/>
    </location>
</feature>
<keyword evidence="1" id="KW-0812">Transmembrane</keyword>
<organism evidence="2 3">
    <name type="scientific">Candidatus Kerfeldbacteria bacterium CG08_land_8_20_14_0_20_42_7</name>
    <dbReference type="NCBI Taxonomy" id="2014245"/>
    <lineage>
        <taxon>Bacteria</taxon>
        <taxon>Candidatus Kerfeldiibacteriota</taxon>
    </lineage>
</organism>
<proteinExistence type="predicted"/>
<dbReference type="Pfam" id="PF12666">
    <property type="entry name" value="PrgI"/>
    <property type="match status" value="1"/>
</dbReference>
<feature type="transmembrane region" description="Helical" evidence="1">
    <location>
        <begin position="45"/>
        <end position="64"/>
    </location>
</feature>
<accession>A0A2H0YTA0</accession>
<dbReference type="InterPro" id="IPR024414">
    <property type="entry name" value="Uncharacterised_PrgI"/>
</dbReference>
<gene>
    <name evidence="2" type="ORF">COT25_01820</name>
</gene>
<keyword evidence="1" id="KW-0472">Membrane</keyword>